<keyword evidence="3 9" id="KW-0853">WD repeat</keyword>
<evidence type="ECO:0000256" key="4">
    <source>
        <dbReference type="ARBA" id="ARBA00022737"/>
    </source>
</evidence>
<protein>
    <recommendedName>
        <fullName evidence="10">Protein HIRA</fullName>
    </recommendedName>
</protein>
<evidence type="ECO:0000313" key="15">
    <source>
        <dbReference type="EMBL" id="CAI5710183.1"/>
    </source>
</evidence>
<feature type="repeat" description="WD" evidence="9">
    <location>
        <begin position="14"/>
        <end position="48"/>
    </location>
</feature>
<comment type="similarity">
    <text evidence="2 10">Belongs to the WD repeat HIR1 family.</text>
</comment>
<dbReference type="EMBL" id="CAKLBC010000275">
    <property type="protein sequence ID" value="CAH0485633.1"/>
    <property type="molecule type" value="Genomic_DNA"/>
</dbReference>
<feature type="repeat" description="WD" evidence="9">
    <location>
        <begin position="124"/>
        <end position="157"/>
    </location>
</feature>
<evidence type="ECO:0000256" key="8">
    <source>
        <dbReference type="ARBA" id="ARBA00023242"/>
    </source>
</evidence>
<feature type="repeat" description="WD" evidence="9">
    <location>
        <begin position="173"/>
        <end position="206"/>
    </location>
</feature>
<dbReference type="AlphaFoldDB" id="A0AAV0T0Q8"/>
<keyword evidence="6 10" id="KW-0805">Transcription regulation</keyword>
<evidence type="ECO:0000256" key="1">
    <source>
        <dbReference type="ARBA" id="ARBA00004123"/>
    </source>
</evidence>
<keyword evidence="7 10" id="KW-0804">Transcription</keyword>
<dbReference type="PROSITE" id="PS50294">
    <property type="entry name" value="WD_REPEATS_REGION"/>
    <property type="match status" value="3"/>
</dbReference>
<feature type="domain" description="CAF1B/HIR1 beta-propeller" evidence="13">
    <location>
        <begin position="29"/>
        <end position="359"/>
    </location>
</feature>
<evidence type="ECO:0000256" key="2">
    <source>
        <dbReference type="ARBA" id="ARBA00007306"/>
    </source>
</evidence>
<gene>
    <name evidence="14" type="ORF">PFR001_LOCUS1315</name>
    <name evidence="15" type="ORF">PFR002_LOCUS2148</name>
</gene>
<dbReference type="PROSITE" id="PS00678">
    <property type="entry name" value="WD_REPEATS_1"/>
    <property type="match status" value="1"/>
</dbReference>
<dbReference type="Proteomes" id="UP001157938">
    <property type="component" value="Unassembled WGS sequence"/>
</dbReference>
<evidence type="ECO:0000313" key="14">
    <source>
        <dbReference type="EMBL" id="CAH0485633.1"/>
    </source>
</evidence>
<evidence type="ECO:0000259" key="12">
    <source>
        <dbReference type="Pfam" id="PF07569"/>
    </source>
</evidence>
<dbReference type="CDD" id="cd00200">
    <property type="entry name" value="WD40"/>
    <property type="match status" value="1"/>
</dbReference>
<name>A0AAV0T0Q8_9STRA</name>
<evidence type="ECO:0000256" key="5">
    <source>
        <dbReference type="ARBA" id="ARBA00022853"/>
    </source>
</evidence>
<dbReference type="InterPro" id="IPR015943">
    <property type="entry name" value="WD40/YVTN_repeat-like_dom_sf"/>
</dbReference>
<dbReference type="GO" id="GO:0006355">
    <property type="term" value="P:regulation of DNA-templated transcription"/>
    <property type="evidence" value="ECO:0007669"/>
    <property type="project" value="InterPro"/>
</dbReference>
<dbReference type="Pfam" id="PF24105">
    <property type="entry name" value="Beta-prop_CAF1B_HIR1"/>
    <property type="match status" value="1"/>
</dbReference>
<dbReference type="PRINTS" id="PR00320">
    <property type="entry name" value="GPROTEINBRPT"/>
</dbReference>
<feature type="repeat" description="WD" evidence="9">
    <location>
        <begin position="64"/>
        <end position="100"/>
    </location>
</feature>
<dbReference type="GO" id="GO:0005634">
    <property type="term" value="C:nucleus"/>
    <property type="evidence" value="ECO:0007669"/>
    <property type="project" value="UniProtKB-SubCell"/>
</dbReference>
<evidence type="ECO:0000256" key="11">
    <source>
        <dbReference type="SAM" id="MobiDB-lite"/>
    </source>
</evidence>
<dbReference type="SUPFAM" id="SSF50978">
    <property type="entry name" value="WD40 repeat-like"/>
    <property type="match status" value="1"/>
</dbReference>
<organism evidence="15 17">
    <name type="scientific">Peronospora farinosa</name>
    <dbReference type="NCBI Taxonomy" id="134698"/>
    <lineage>
        <taxon>Eukaryota</taxon>
        <taxon>Sar</taxon>
        <taxon>Stramenopiles</taxon>
        <taxon>Oomycota</taxon>
        <taxon>Peronosporomycetes</taxon>
        <taxon>Peronosporales</taxon>
        <taxon>Peronosporaceae</taxon>
        <taxon>Peronospora</taxon>
    </lineage>
</organism>
<reference evidence="14 16" key="1">
    <citation type="submission" date="2021-11" db="EMBL/GenBank/DDBJ databases">
        <authorList>
            <person name="Islam A."/>
            <person name="Islam S."/>
            <person name="Flora M.S."/>
            <person name="Rahman M."/>
            <person name="Ziaur R.M."/>
            <person name="Epstein J.H."/>
            <person name="Hassan M."/>
            <person name="Klassen M."/>
            <person name="Woodard K."/>
            <person name="Webb A."/>
            <person name="Webby R.J."/>
            <person name="El Zowalaty M.E."/>
        </authorList>
    </citation>
    <scope>NUCLEOTIDE SEQUENCE [LARGE SCALE GENOMIC DNA]</scope>
    <source>
        <strain evidence="14">Pf1</strain>
    </source>
</reference>
<proteinExistence type="inferred from homology"/>
<dbReference type="EMBL" id="CANTFK010000239">
    <property type="protein sequence ID" value="CAI5710183.1"/>
    <property type="molecule type" value="Genomic_DNA"/>
</dbReference>
<dbReference type="Pfam" id="PF07569">
    <property type="entry name" value="Hira"/>
    <property type="match status" value="1"/>
</dbReference>
<dbReference type="InterPro" id="IPR011494">
    <property type="entry name" value="HIRA-like_C"/>
</dbReference>
<dbReference type="Proteomes" id="UP001159659">
    <property type="component" value="Unassembled WGS sequence"/>
</dbReference>
<accession>A0AAV0T0Q8</accession>
<comment type="subcellular location">
    <subcellularLocation>
        <location evidence="1 10">Nucleus</location>
    </subcellularLocation>
</comment>
<comment type="function">
    <text evidence="10">Required for replication-independent chromatin assembly and for the periodic repression of histone gene transcription during the cell cycle.</text>
</comment>
<dbReference type="GO" id="GO:0000785">
    <property type="term" value="C:chromatin"/>
    <property type="evidence" value="ECO:0007669"/>
    <property type="project" value="TreeGrafter"/>
</dbReference>
<dbReference type="Gene3D" id="2.130.10.10">
    <property type="entry name" value="YVTN repeat-like/Quinoprotein amine dehydrogenase"/>
    <property type="match status" value="3"/>
</dbReference>
<evidence type="ECO:0000256" key="6">
    <source>
        <dbReference type="ARBA" id="ARBA00023015"/>
    </source>
</evidence>
<dbReference type="GO" id="GO:0000417">
    <property type="term" value="C:HIR complex"/>
    <property type="evidence" value="ECO:0007669"/>
    <property type="project" value="TreeGrafter"/>
</dbReference>
<keyword evidence="4 10" id="KW-0677">Repeat</keyword>
<sequence>MLLEKPEDVKHENSSGTVCAIYGIDAHPKLQLFATAGGDNNVKIWSLQVPHEEGIASFELLATLSNHQQAVNCVRWTNHGRYLASGSDDQLVLLYEVQTGLPAPVPFGSNAKLNKQNWVRCATLERHTMDVADIAWSPDDRMLATCSIDNTILIWDIGLGGLSEVMTQPLQTLTGHNGWVKGVAWDPVGKYLSSAGEDKTVRMWKVADWQESDIVTEPFEGCASTSHFRRLSWSPDGSVLCATHAFSSKKNIAALLNRGSWTNDLKFVGHQGVVTSARFNPKLLVTTADPDKEFACCAVGGDDATVSIWLAHLARPLAVIKDCFDSSVTDLTWSSSQSLLLACSLDGSVCCFQFGGDEIGTPISDAQQSKLLQAKYGSRAGITLASTLAENPIQLQLEEKLTTLPQLAISQNSDGGTATIASHTTNTLIPKKKMVEIQATNTPQSRLPNVATDKKRIAPVLLQTDTQLSANNPASSQNNIRNILGPTLLSPTASDATLLDTRMALTSEKEVSVVCAVNDSAAFESNTAPSCSETAGLAPKENSAVPTTNDAPLKSLKIEGKKNGSDGTSLKRKRESDRPSTRAIAVVAKSREVAARAPKLLNESTSAGMTSRGQLLPEFPVRLLFSVEIDTKTQSSIPGSRLNDNTRRLMSSKMVIEVTVHNLKNPQPDEIIKLGPVYSTIKCSEGSELKWIDRVPGRAVCVVGNARYCAIGIHNGDLLILSSNGRRLLPCIALGSAISVMECSKSESPYLLVILGTGDLKVWDLAQHKLILSSSIEAIASITPEEDRKLTLLRCQVTKKGMPLITFAESSSETIGNSSLLSYTFDSAMSSWMRVADDSFVYSDFASALPTDAVTVKSVPVGPLRQLQNASSYGRIQRGIASAMLSGMSDPLMQRNVTRSHLEHQAAAAIVLKSATEYCYWVQAYARFLTHDEDVTRLDELCAEMMGPFHASSAPSSVNGKDSTLSVDESSEWDPMVLDLAKRDVLKVHILPTVATNRALQRVVTKYQLMLSEIDFREKDDEDEDESYEDSAYLAGCVSRSLAE</sequence>
<evidence type="ECO:0000256" key="9">
    <source>
        <dbReference type="PROSITE-ProRule" id="PRU00221"/>
    </source>
</evidence>
<dbReference type="PANTHER" id="PTHR13831">
    <property type="entry name" value="MEMBER OF THE HIR1 FAMILY OF WD-REPEAT PROTEINS"/>
    <property type="match status" value="1"/>
</dbReference>
<dbReference type="InterPro" id="IPR019775">
    <property type="entry name" value="WD40_repeat_CS"/>
</dbReference>
<dbReference type="GO" id="GO:0031491">
    <property type="term" value="F:nucleosome binding"/>
    <property type="evidence" value="ECO:0007669"/>
    <property type="project" value="TreeGrafter"/>
</dbReference>
<dbReference type="SMART" id="SM00320">
    <property type="entry name" value="WD40"/>
    <property type="match status" value="7"/>
</dbReference>
<evidence type="ECO:0000256" key="10">
    <source>
        <dbReference type="RuleBase" id="RU364014"/>
    </source>
</evidence>
<dbReference type="PROSITE" id="PS50082">
    <property type="entry name" value="WD_REPEATS_2"/>
    <property type="match status" value="4"/>
</dbReference>
<dbReference type="InterPro" id="IPR055410">
    <property type="entry name" value="Beta-prop_CAF1B_HIR1"/>
</dbReference>
<keyword evidence="8 10" id="KW-0539">Nucleus</keyword>
<evidence type="ECO:0000259" key="13">
    <source>
        <dbReference type="Pfam" id="PF24105"/>
    </source>
</evidence>
<evidence type="ECO:0000313" key="17">
    <source>
        <dbReference type="Proteomes" id="UP001159659"/>
    </source>
</evidence>
<evidence type="ECO:0000313" key="16">
    <source>
        <dbReference type="Proteomes" id="UP001157938"/>
    </source>
</evidence>
<feature type="domain" description="Protein HIRA-like C-terminal" evidence="12">
    <location>
        <begin position="725"/>
        <end position="944"/>
    </location>
</feature>
<comment type="caution">
    <text evidence="15">The sequence shown here is derived from an EMBL/GenBank/DDBJ whole genome shotgun (WGS) entry which is preliminary data.</text>
</comment>
<keyword evidence="16" id="KW-1185">Reference proteome</keyword>
<dbReference type="InterPro" id="IPR036322">
    <property type="entry name" value="WD40_repeat_dom_sf"/>
</dbReference>
<dbReference type="GO" id="GO:0006338">
    <property type="term" value="P:chromatin remodeling"/>
    <property type="evidence" value="ECO:0007669"/>
    <property type="project" value="InterPro"/>
</dbReference>
<dbReference type="InterPro" id="IPR001680">
    <property type="entry name" value="WD40_rpt"/>
</dbReference>
<dbReference type="InterPro" id="IPR031120">
    <property type="entry name" value="HIR1-like"/>
</dbReference>
<keyword evidence="5 10" id="KW-0156">Chromatin regulator</keyword>
<keyword evidence="10" id="KW-0678">Repressor</keyword>
<dbReference type="PANTHER" id="PTHR13831:SF0">
    <property type="entry name" value="PROTEIN HIRA"/>
    <property type="match status" value="1"/>
</dbReference>
<dbReference type="InterPro" id="IPR020472">
    <property type="entry name" value="WD40_PAC1"/>
</dbReference>
<evidence type="ECO:0000256" key="7">
    <source>
        <dbReference type="ARBA" id="ARBA00023163"/>
    </source>
</evidence>
<feature type="region of interest" description="Disordered" evidence="11">
    <location>
        <begin position="525"/>
        <end position="582"/>
    </location>
</feature>
<reference evidence="15" key="2">
    <citation type="submission" date="2022-12" db="EMBL/GenBank/DDBJ databases">
        <authorList>
            <person name="Webb A."/>
        </authorList>
    </citation>
    <scope>NUCLEOTIDE SEQUENCE</scope>
    <source>
        <strain evidence="15">Pf2</strain>
    </source>
</reference>
<dbReference type="GO" id="GO:0006351">
    <property type="term" value="P:DNA-templated transcription"/>
    <property type="evidence" value="ECO:0007669"/>
    <property type="project" value="InterPro"/>
</dbReference>
<evidence type="ECO:0000256" key="3">
    <source>
        <dbReference type="ARBA" id="ARBA00022574"/>
    </source>
</evidence>